<dbReference type="Proteomes" id="UP001595912">
    <property type="component" value="Unassembled WGS sequence"/>
</dbReference>
<name>A0ABV9W229_9ACTN</name>
<evidence type="ECO:0000313" key="1">
    <source>
        <dbReference type="EMBL" id="MFC5002094.1"/>
    </source>
</evidence>
<sequence length="335" mass="34163">MLAAPTAPAGVTGILNITYDGIIRIGGGHTAYVVANTGVHHYVAELVRDDLPARWTSPELTVVTASSTPTLTLAMQPAGELYAPDASNRATVTVAVAGVPATPGDLHIFDGDVDLGAGPAVTLTAQETPHRLVAVFVPEDPSQPHSTSAIVPYLVRPCVCITVQAQNDTQPYAGSLTLSVAAGTRTTLTQVDPATPAGHPVQATDPTGHRHAWVFTGHLSGVSVTETRPDHPGWLLTGQADGFVNGAATLPAADLGWRPAFDADPGDAEGTIVLGSGIASRLADPSSPGLGQAAPLAAGGGLGTVRFGADLELRMPDTSPTGHYTSVLTLTLISP</sequence>
<evidence type="ECO:0008006" key="3">
    <source>
        <dbReference type="Google" id="ProtNLM"/>
    </source>
</evidence>
<dbReference type="RefSeq" id="WP_380119858.1">
    <property type="nucleotide sequence ID" value="NZ_JBHSIU010000041.1"/>
</dbReference>
<comment type="caution">
    <text evidence="1">The sequence shown here is derived from an EMBL/GenBank/DDBJ whole genome shotgun (WGS) entry which is preliminary data.</text>
</comment>
<dbReference type="EMBL" id="JBHSIU010000041">
    <property type="protein sequence ID" value="MFC5002094.1"/>
    <property type="molecule type" value="Genomic_DNA"/>
</dbReference>
<keyword evidence="2" id="KW-1185">Reference proteome</keyword>
<accession>A0ABV9W229</accession>
<evidence type="ECO:0000313" key="2">
    <source>
        <dbReference type="Proteomes" id="UP001595912"/>
    </source>
</evidence>
<organism evidence="1 2">
    <name type="scientific">Dactylosporangium cerinum</name>
    <dbReference type="NCBI Taxonomy" id="1434730"/>
    <lineage>
        <taxon>Bacteria</taxon>
        <taxon>Bacillati</taxon>
        <taxon>Actinomycetota</taxon>
        <taxon>Actinomycetes</taxon>
        <taxon>Micromonosporales</taxon>
        <taxon>Micromonosporaceae</taxon>
        <taxon>Dactylosporangium</taxon>
    </lineage>
</organism>
<protein>
    <recommendedName>
        <fullName evidence="3">WxL domain-containing protein</fullName>
    </recommendedName>
</protein>
<proteinExistence type="predicted"/>
<reference evidence="2" key="1">
    <citation type="journal article" date="2019" name="Int. J. Syst. Evol. Microbiol.">
        <title>The Global Catalogue of Microorganisms (GCM) 10K type strain sequencing project: providing services to taxonomists for standard genome sequencing and annotation.</title>
        <authorList>
            <consortium name="The Broad Institute Genomics Platform"/>
            <consortium name="The Broad Institute Genome Sequencing Center for Infectious Disease"/>
            <person name="Wu L."/>
            <person name="Ma J."/>
        </authorList>
    </citation>
    <scope>NUCLEOTIDE SEQUENCE [LARGE SCALE GENOMIC DNA]</scope>
    <source>
        <strain evidence="2">CGMCC 4.7152</strain>
    </source>
</reference>
<gene>
    <name evidence="1" type="ORF">ACFPIJ_30215</name>
</gene>